<feature type="active site" description="Proton acceptor" evidence="15">
    <location>
        <position position="517"/>
    </location>
</feature>
<feature type="binding site" description="via carbamate group" evidence="15">
    <location>
        <position position="124"/>
    </location>
    <ligand>
        <name>Mg(2+)</name>
        <dbReference type="ChEBI" id="CHEBI:18420"/>
    </ligand>
</feature>
<evidence type="ECO:0000256" key="3">
    <source>
        <dbReference type="ARBA" id="ARBA00022605"/>
    </source>
</evidence>
<dbReference type="AlphaFoldDB" id="A0A4R3J7G6"/>
<evidence type="ECO:0000256" key="9">
    <source>
        <dbReference type="ARBA" id="ARBA00023239"/>
    </source>
</evidence>
<name>A0A4R3J7G6_9PROT</name>
<dbReference type="OrthoDB" id="9807077at2"/>
<comment type="catalytic activity">
    <reaction evidence="11">
        <text>(2R)-2,3-dihydroxy-3-methylbutanoate = 3-methyl-2-oxobutanoate + H2O</text>
        <dbReference type="Rhea" id="RHEA:24809"/>
        <dbReference type="ChEBI" id="CHEBI:11851"/>
        <dbReference type="ChEBI" id="CHEBI:15377"/>
        <dbReference type="ChEBI" id="CHEBI:49072"/>
        <dbReference type="EC" id="4.2.1.9"/>
    </reaction>
    <physiologicalReaction direction="left-to-right" evidence="11">
        <dbReference type="Rhea" id="RHEA:24810"/>
    </physiologicalReaction>
</comment>
<evidence type="ECO:0000256" key="6">
    <source>
        <dbReference type="ARBA" id="ARBA00022842"/>
    </source>
</evidence>
<dbReference type="NCBIfam" id="TIGR00110">
    <property type="entry name" value="ilvD"/>
    <property type="match status" value="1"/>
</dbReference>
<dbReference type="PANTHER" id="PTHR43661">
    <property type="entry name" value="D-XYLONATE DEHYDRATASE"/>
    <property type="match status" value="1"/>
</dbReference>
<protein>
    <recommendedName>
        <fullName evidence="14 15">Dihydroxy-acid dehydratase</fullName>
        <shortName evidence="15">DAD</shortName>
        <ecNumber evidence="14 15">4.2.1.9</ecNumber>
    </recommendedName>
</protein>
<evidence type="ECO:0000256" key="5">
    <source>
        <dbReference type="ARBA" id="ARBA00022723"/>
    </source>
</evidence>
<comment type="cofactor">
    <cofactor evidence="15">
        <name>[2Fe-2S] cluster</name>
        <dbReference type="ChEBI" id="CHEBI:190135"/>
    </cofactor>
    <text evidence="15">Binds 1 [2Fe-2S] cluster per subunit. This cluster acts as a Lewis acid cofactor.</text>
</comment>
<evidence type="ECO:0000256" key="12">
    <source>
        <dbReference type="ARBA" id="ARBA00029436"/>
    </source>
</evidence>
<keyword evidence="19" id="KW-1185">Reference proteome</keyword>
<dbReference type="InterPro" id="IPR004404">
    <property type="entry name" value="DihydroxyA_deHydtase"/>
</dbReference>
<dbReference type="EMBL" id="SLZW01000008">
    <property type="protein sequence ID" value="TCS61334.1"/>
    <property type="molecule type" value="Genomic_DNA"/>
</dbReference>
<dbReference type="HAMAP" id="MF_00012">
    <property type="entry name" value="IlvD"/>
    <property type="match status" value="1"/>
</dbReference>
<comment type="pathway">
    <text evidence="12 15">Amino-acid biosynthesis; L-valine biosynthesis; L-valine from pyruvate: step 3/4.</text>
</comment>
<evidence type="ECO:0000259" key="17">
    <source>
        <dbReference type="Pfam" id="PF24877"/>
    </source>
</evidence>
<dbReference type="NCBIfam" id="NF009103">
    <property type="entry name" value="PRK12448.1"/>
    <property type="match status" value="1"/>
</dbReference>
<feature type="domain" description="Dihydroxy-acid/6-phosphogluconate dehydratase C-terminal" evidence="17">
    <location>
        <begin position="408"/>
        <end position="608"/>
    </location>
</feature>
<keyword evidence="10 15" id="KW-0100">Branched-chain amino acid biosynthesis</keyword>
<keyword evidence="7 15" id="KW-0408">Iron</keyword>
<evidence type="ECO:0000256" key="11">
    <source>
        <dbReference type="ARBA" id="ARBA00029304"/>
    </source>
</evidence>
<keyword evidence="6 15" id="KW-0460">Magnesium</keyword>
<dbReference type="Proteomes" id="UP000295304">
    <property type="component" value="Unassembled WGS sequence"/>
</dbReference>
<evidence type="ECO:0000256" key="13">
    <source>
        <dbReference type="ARBA" id="ARBA00029437"/>
    </source>
</evidence>
<evidence type="ECO:0000256" key="8">
    <source>
        <dbReference type="ARBA" id="ARBA00023014"/>
    </source>
</evidence>
<feature type="modified residue" description="N6-carboxylysine" evidence="15">
    <location>
        <position position="124"/>
    </location>
</feature>
<dbReference type="InterPro" id="IPR000581">
    <property type="entry name" value="ILV_EDD_N"/>
</dbReference>
<feature type="domain" description="Dihydroxy-acid/6-phosphogluconate dehydratase N-terminal" evidence="16">
    <location>
        <begin position="34"/>
        <end position="359"/>
    </location>
</feature>
<keyword evidence="3 15" id="KW-0028">Amino-acid biosynthesis</keyword>
<dbReference type="Pfam" id="PF24877">
    <property type="entry name" value="ILV_EDD_C"/>
    <property type="match status" value="1"/>
</dbReference>
<dbReference type="GO" id="GO:0051537">
    <property type="term" value="F:2 iron, 2 sulfur cluster binding"/>
    <property type="evidence" value="ECO:0007669"/>
    <property type="project" value="UniProtKB-UniRule"/>
</dbReference>
<evidence type="ECO:0000256" key="4">
    <source>
        <dbReference type="ARBA" id="ARBA00022714"/>
    </source>
</evidence>
<evidence type="ECO:0000256" key="10">
    <source>
        <dbReference type="ARBA" id="ARBA00023304"/>
    </source>
</evidence>
<feature type="binding site" evidence="15">
    <location>
        <position position="81"/>
    </location>
    <ligand>
        <name>Mg(2+)</name>
        <dbReference type="ChEBI" id="CHEBI:18420"/>
    </ligand>
</feature>
<gene>
    <name evidence="15" type="primary">ilvD</name>
    <name evidence="18" type="ORF">EDD55_108134</name>
</gene>
<dbReference type="InterPro" id="IPR042096">
    <property type="entry name" value="Dihydro-acid_dehy_C"/>
</dbReference>
<comment type="function">
    <text evidence="15">Functions in the biosynthesis of branched-chain amino acids. Catalyzes the dehydration of (2R,3R)-2,3-dihydroxy-3-methylpentanoate (2,3-dihydroxy-3-methylvalerate) into 2-oxo-3-methylpentanoate (2-oxo-3-methylvalerate) and of (2R)-2,3-dihydroxy-3-methylbutanoate (2,3-dihydroxyisovalerate) into 2-oxo-3-methylbutanoate (2-oxoisovalerate), the penultimate precursor to L-isoleucine and L-valine, respectively.</text>
</comment>
<dbReference type="InterPro" id="IPR037237">
    <property type="entry name" value="IlvD/EDD_N"/>
</dbReference>
<evidence type="ECO:0000313" key="19">
    <source>
        <dbReference type="Proteomes" id="UP000295304"/>
    </source>
</evidence>
<dbReference type="EC" id="4.2.1.9" evidence="14 15"/>
<comment type="cofactor">
    <cofactor evidence="1 15">
        <name>Mg(2+)</name>
        <dbReference type="ChEBI" id="CHEBI:18420"/>
    </cofactor>
</comment>
<dbReference type="GO" id="GO:0000287">
    <property type="term" value="F:magnesium ion binding"/>
    <property type="evidence" value="ECO:0007669"/>
    <property type="project" value="UniProtKB-UniRule"/>
</dbReference>
<keyword evidence="4 15" id="KW-0001">2Fe-2S</keyword>
<organism evidence="18 19">
    <name type="scientific">Varunaivibrio sulfuroxidans</name>
    <dbReference type="NCBI Taxonomy" id="1773489"/>
    <lineage>
        <taxon>Bacteria</taxon>
        <taxon>Pseudomonadati</taxon>
        <taxon>Pseudomonadota</taxon>
        <taxon>Alphaproteobacteria</taxon>
        <taxon>Rhodospirillales</taxon>
        <taxon>Magnetovibrionaceae</taxon>
        <taxon>Varunaivibrio</taxon>
    </lineage>
</organism>
<feature type="binding site" evidence="15">
    <location>
        <position position="123"/>
    </location>
    <ligand>
        <name>Mg(2+)</name>
        <dbReference type="ChEBI" id="CHEBI:18420"/>
    </ligand>
</feature>
<dbReference type="Pfam" id="PF00920">
    <property type="entry name" value="ILVD_EDD_N"/>
    <property type="match status" value="1"/>
</dbReference>
<keyword evidence="9 15" id="KW-0456">Lyase</keyword>
<dbReference type="Gene3D" id="3.50.30.80">
    <property type="entry name" value="IlvD/EDD C-terminal domain-like"/>
    <property type="match status" value="1"/>
</dbReference>
<dbReference type="GO" id="GO:0009097">
    <property type="term" value="P:isoleucine biosynthetic process"/>
    <property type="evidence" value="ECO:0007669"/>
    <property type="project" value="UniProtKB-UniRule"/>
</dbReference>
<dbReference type="PANTHER" id="PTHR43661:SF3">
    <property type="entry name" value="D-XYLONATE DEHYDRATASE YAGF-RELATED"/>
    <property type="match status" value="1"/>
</dbReference>
<keyword evidence="5 15" id="KW-0479">Metal-binding</keyword>
<dbReference type="RefSeq" id="WP_132939627.1">
    <property type="nucleotide sequence ID" value="NZ_CP119676.1"/>
</dbReference>
<dbReference type="PROSITE" id="PS00886">
    <property type="entry name" value="ILVD_EDD_1"/>
    <property type="match status" value="1"/>
</dbReference>
<dbReference type="UniPathway" id="UPA00049">
    <property type="reaction ID" value="UER00061"/>
</dbReference>
<evidence type="ECO:0000256" key="1">
    <source>
        <dbReference type="ARBA" id="ARBA00001946"/>
    </source>
</evidence>
<dbReference type="SUPFAM" id="SSF143975">
    <property type="entry name" value="IlvD/EDD N-terminal domain-like"/>
    <property type="match status" value="1"/>
</dbReference>
<evidence type="ECO:0000256" key="14">
    <source>
        <dbReference type="ARBA" id="ARBA00029490"/>
    </source>
</evidence>
<comment type="pathway">
    <text evidence="13 15">Amino-acid biosynthesis; L-isoleucine biosynthesis; L-isoleucine from 2-oxobutanoate: step 3/4.</text>
</comment>
<keyword evidence="8 15" id="KW-0411">Iron-sulfur</keyword>
<reference evidence="18 19" key="1">
    <citation type="submission" date="2019-03" db="EMBL/GenBank/DDBJ databases">
        <title>Genomic Encyclopedia of Type Strains, Phase IV (KMG-IV): sequencing the most valuable type-strain genomes for metagenomic binning, comparative biology and taxonomic classification.</title>
        <authorList>
            <person name="Goeker M."/>
        </authorList>
    </citation>
    <scope>NUCLEOTIDE SEQUENCE [LARGE SCALE GENOMIC DNA]</scope>
    <source>
        <strain evidence="18 19">DSM 101688</strain>
    </source>
</reference>
<dbReference type="InterPro" id="IPR056740">
    <property type="entry name" value="ILV_EDD_C"/>
</dbReference>
<proteinExistence type="inferred from homology"/>
<evidence type="ECO:0000256" key="7">
    <source>
        <dbReference type="ARBA" id="ARBA00023004"/>
    </source>
</evidence>
<dbReference type="GO" id="GO:0004160">
    <property type="term" value="F:dihydroxy-acid dehydratase activity"/>
    <property type="evidence" value="ECO:0007669"/>
    <property type="project" value="UniProtKB-UniRule"/>
</dbReference>
<evidence type="ECO:0000259" key="16">
    <source>
        <dbReference type="Pfam" id="PF00920"/>
    </source>
</evidence>
<evidence type="ECO:0000313" key="18">
    <source>
        <dbReference type="EMBL" id="TCS61334.1"/>
    </source>
</evidence>
<comment type="caution">
    <text evidence="18">The sequence shown here is derived from an EMBL/GenBank/DDBJ whole genome shotgun (WGS) entry which is preliminary data.</text>
</comment>
<dbReference type="InterPro" id="IPR020558">
    <property type="entry name" value="DiOHA_6PGluconate_deHydtase_CS"/>
</dbReference>
<comment type="similarity">
    <text evidence="2 15">Belongs to the IlvD/Edd family.</text>
</comment>
<feature type="binding site" evidence="15">
    <location>
        <position position="491"/>
    </location>
    <ligand>
        <name>Mg(2+)</name>
        <dbReference type="ChEBI" id="CHEBI:18420"/>
    </ligand>
</feature>
<dbReference type="UniPathway" id="UPA00047">
    <property type="reaction ID" value="UER00057"/>
</dbReference>
<comment type="catalytic activity">
    <reaction evidence="15">
        <text>(2R,3R)-2,3-dihydroxy-3-methylpentanoate = (S)-3-methyl-2-oxopentanoate + H2O</text>
        <dbReference type="Rhea" id="RHEA:27694"/>
        <dbReference type="ChEBI" id="CHEBI:15377"/>
        <dbReference type="ChEBI" id="CHEBI:35146"/>
        <dbReference type="ChEBI" id="CHEBI:49258"/>
        <dbReference type="EC" id="4.2.1.9"/>
    </reaction>
</comment>
<dbReference type="GO" id="GO:0009099">
    <property type="term" value="P:L-valine biosynthetic process"/>
    <property type="evidence" value="ECO:0007669"/>
    <property type="project" value="UniProtKB-UniRule"/>
</dbReference>
<comment type="subunit">
    <text evidence="15">Homodimer.</text>
</comment>
<dbReference type="GO" id="GO:0005829">
    <property type="term" value="C:cytosol"/>
    <property type="evidence" value="ECO:0007669"/>
    <property type="project" value="TreeGrafter"/>
</dbReference>
<dbReference type="PROSITE" id="PS00887">
    <property type="entry name" value="ILVD_EDD_2"/>
    <property type="match status" value="1"/>
</dbReference>
<dbReference type="SUPFAM" id="SSF52016">
    <property type="entry name" value="LeuD/IlvD-like"/>
    <property type="match status" value="1"/>
</dbReference>
<sequence length="616" mass="65533">MVQYRSKTSTHGRNMAGARGLWRATGMSDGDFGKPIIAVVNSFTQFVPGHVHLKDLGQMVAREIESVGGVAKEFNTIAVDDGIAMGHDGMLYSLPSREIIADSVEYMVNAHCADAMVCISNCDKITPGMMMAAMRLNIPTVFVSGGPMEAGKVVVDGKTVAVDLVDAMVQAANPDASDEMVAQIERSACPTCGSCSGMFTANSMNCLAEALGLALPGNGTLLATHRTRKDLFLRAGRVVVELCRRYYDHDDDSVLPRNLGGRKAFENAMTLDIAMGGSSNTVLHLLAIANEAEIDFTMADIDALSRKVPNLCKVSPASALYHMEDVHRAGGIYAILGELDRAGLIHRDVATVEEKTLGEALDRWDVTRREDPVIHAFFKAAPGGRATVQAFSQDSQYSDLDLDRALGCIRDVGHAYSTDGGLAVLFGNIAENGCIVKTAGVDAENLTFSGRARIFESQDSAVEAILNDKIEAGDVVLIRYEGPKGGPGMQEMLYPTSYLKSKGLGKACALVTDGRFSGGTSGLSIGHVSPEAAQGGAIALVEEGDILMIDIPNRTIAIDVSQSDLGARRAAMEQKGRGAWKPESLRARKVSPALRAYAALTTSADRGAVRDVSQVE</sequence>
<evidence type="ECO:0000256" key="2">
    <source>
        <dbReference type="ARBA" id="ARBA00006486"/>
    </source>
</evidence>
<accession>A0A4R3J7G6</accession>
<evidence type="ECO:0000256" key="15">
    <source>
        <dbReference type="HAMAP-Rule" id="MF_00012"/>
    </source>
</evidence>
<comment type="caution">
    <text evidence="15">Lacks conserved residue(s) required for the propagation of feature annotation.</text>
</comment>
<dbReference type="FunFam" id="3.50.30.80:FF:000001">
    <property type="entry name" value="Dihydroxy-acid dehydratase"/>
    <property type="match status" value="1"/>
</dbReference>